<dbReference type="AlphaFoldDB" id="A0A0K2TQS7"/>
<organism evidence="1">
    <name type="scientific">Lepeophtheirus salmonis</name>
    <name type="common">Salmon louse</name>
    <name type="synonym">Caligus salmonis</name>
    <dbReference type="NCBI Taxonomy" id="72036"/>
    <lineage>
        <taxon>Eukaryota</taxon>
        <taxon>Metazoa</taxon>
        <taxon>Ecdysozoa</taxon>
        <taxon>Arthropoda</taxon>
        <taxon>Crustacea</taxon>
        <taxon>Multicrustacea</taxon>
        <taxon>Hexanauplia</taxon>
        <taxon>Copepoda</taxon>
        <taxon>Siphonostomatoida</taxon>
        <taxon>Caligidae</taxon>
        <taxon>Lepeophtheirus</taxon>
    </lineage>
</organism>
<protein>
    <submittedName>
        <fullName evidence="1">Uncharacterized protein</fullName>
    </submittedName>
</protein>
<reference evidence="1" key="1">
    <citation type="submission" date="2014-05" db="EMBL/GenBank/DDBJ databases">
        <authorList>
            <person name="Chronopoulou M."/>
        </authorList>
    </citation>
    <scope>NUCLEOTIDE SEQUENCE</scope>
    <source>
        <tissue evidence="1">Whole organism</tissue>
    </source>
</reference>
<accession>A0A0K2TQS7</accession>
<evidence type="ECO:0000313" key="1">
    <source>
        <dbReference type="EMBL" id="CDW28027.1"/>
    </source>
</evidence>
<sequence>MHVLYVKISGTNARVSWSMKRMRKYMSEMKEL</sequence>
<dbReference type="EMBL" id="HACA01010666">
    <property type="protein sequence ID" value="CDW28027.1"/>
    <property type="molecule type" value="Transcribed_RNA"/>
</dbReference>
<name>A0A0K2TQS7_LEPSM</name>
<proteinExistence type="predicted"/>